<evidence type="ECO:0000313" key="2">
    <source>
        <dbReference type="EMBL" id="KAG0150447.1"/>
    </source>
</evidence>
<keyword evidence="1" id="KW-0812">Transmembrane</keyword>
<feature type="transmembrane region" description="Helical" evidence="1">
    <location>
        <begin position="113"/>
        <end position="132"/>
    </location>
</feature>
<name>A0A9P6NRR2_9BASI</name>
<evidence type="ECO:0000256" key="1">
    <source>
        <dbReference type="SAM" id="Phobius"/>
    </source>
</evidence>
<dbReference type="AlphaFoldDB" id="A0A9P6NRR2"/>
<sequence length="150" mass="17005">MSIVVPSFQEVLHLIPPGINPYTVVMESIDKIVFPAIPKSTYVLLIVFGTGNLFTLFACLAVILVPFQRSRHFQKKHVWFFRAQYIDGRCPLYVPNAGLVVAITQAYDVCWLPGYLGFYLTAISALYTWSVLRRFTLSTLELDQSSLSRP</sequence>
<evidence type="ECO:0000313" key="3">
    <source>
        <dbReference type="Proteomes" id="UP000886653"/>
    </source>
</evidence>
<keyword evidence="3" id="KW-1185">Reference proteome</keyword>
<keyword evidence="1" id="KW-0472">Membrane</keyword>
<keyword evidence="1" id="KW-1133">Transmembrane helix</keyword>
<gene>
    <name evidence="2" type="ORF">CROQUDRAFT_87950</name>
</gene>
<comment type="caution">
    <text evidence="2">The sequence shown here is derived from an EMBL/GenBank/DDBJ whole genome shotgun (WGS) entry which is preliminary data.</text>
</comment>
<dbReference type="EMBL" id="MU167219">
    <property type="protein sequence ID" value="KAG0150447.1"/>
    <property type="molecule type" value="Genomic_DNA"/>
</dbReference>
<accession>A0A9P6NRR2</accession>
<feature type="transmembrane region" description="Helical" evidence="1">
    <location>
        <begin position="42"/>
        <end position="67"/>
    </location>
</feature>
<organism evidence="2 3">
    <name type="scientific">Cronartium quercuum f. sp. fusiforme G11</name>
    <dbReference type="NCBI Taxonomy" id="708437"/>
    <lineage>
        <taxon>Eukaryota</taxon>
        <taxon>Fungi</taxon>
        <taxon>Dikarya</taxon>
        <taxon>Basidiomycota</taxon>
        <taxon>Pucciniomycotina</taxon>
        <taxon>Pucciniomycetes</taxon>
        <taxon>Pucciniales</taxon>
        <taxon>Coleosporiaceae</taxon>
        <taxon>Cronartium</taxon>
    </lineage>
</organism>
<dbReference type="Proteomes" id="UP000886653">
    <property type="component" value="Unassembled WGS sequence"/>
</dbReference>
<reference evidence="2" key="1">
    <citation type="submission" date="2013-11" db="EMBL/GenBank/DDBJ databases">
        <title>Genome sequence of the fusiform rust pathogen reveals effectors for host alternation and coevolution with pine.</title>
        <authorList>
            <consortium name="DOE Joint Genome Institute"/>
            <person name="Smith K."/>
            <person name="Pendleton A."/>
            <person name="Kubisiak T."/>
            <person name="Anderson C."/>
            <person name="Salamov A."/>
            <person name="Aerts A."/>
            <person name="Riley R."/>
            <person name="Clum A."/>
            <person name="Lindquist E."/>
            <person name="Ence D."/>
            <person name="Campbell M."/>
            <person name="Kronenberg Z."/>
            <person name="Feau N."/>
            <person name="Dhillon B."/>
            <person name="Hamelin R."/>
            <person name="Burleigh J."/>
            <person name="Smith J."/>
            <person name="Yandell M."/>
            <person name="Nelson C."/>
            <person name="Grigoriev I."/>
            <person name="Davis J."/>
        </authorList>
    </citation>
    <scope>NUCLEOTIDE SEQUENCE</scope>
    <source>
        <strain evidence="2">G11</strain>
    </source>
</reference>
<proteinExistence type="predicted"/>
<dbReference type="OrthoDB" id="10452058at2759"/>
<protein>
    <submittedName>
        <fullName evidence="2">Uncharacterized protein</fullName>
    </submittedName>
</protein>